<name>F5J2E8_9BACT</name>
<dbReference type="InterPro" id="IPR029058">
    <property type="entry name" value="AB_hydrolase_fold"/>
</dbReference>
<dbReference type="STRING" id="742766.HMPREF9455_03515"/>
<evidence type="ECO:0000313" key="2">
    <source>
        <dbReference type="Proteomes" id="UP000004913"/>
    </source>
</evidence>
<dbReference type="Gene3D" id="3.40.50.1820">
    <property type="entry name" value="alpha/beta hydrolase"/>
    <property type="match status" value="1"/>
</dbReference>
<gene>
    <name evidence="1" type="ORF">HMPREF9455_03515</name>
</gene>
<organism evidence="1 2">
    <name type="scientific">Dysgonomonas gadei ATCC BAA-286</name>
    <dbReference type="NCBI Taxonomy" id="742766"/>
    <lineage>
        <taxon>Bacteria</taxon>
        <taxon>Pseudomonadati</taxon>
        <taxon>Bacteroidota</taxon>
        <taxon>Bacteroidia</taxon>
        <taxon>Bacteroidales</taxon>
        <taxon>Dysgonomonadaceae</taxon>
        <taxon>Dysgonomonas</taxon>
    </lineage>
</organism>
<protein>
    <submittedName>
        <fullName evidence="1">Uncharacterized protein</fullName>
    </submittedName>
</protein>
<proteinExistence type="predicted"/>
<dbReference type="PROSITE" id="PS51257">
    <property type="entry name" value="PROKAR_LIPOPROTEIN"/>
    <property type="match status" value="1"/>
</dbReference>
<dbReference type="RefSeq" id="WP_006801048.1">
    <property type="nucleotide sequence ID" value="NZ_GL891989.1"/>
</dbReference>
<dbReference type="EMBL" id="ADLV01000040">
    <property type="protein sequence ID" value="EGK00183.1"/>
    <property type="molecule type" value="Genomic_DNA"/>
</dbReference>
<keyword evidence="2" id="KW-1185">Reference proteome</keyword>
<dbReference type="OrthoDB" id="256394at2"/>
<dbReference type="HOGENOM" id="CLU_038297_2_0_10"/>
<dbReference type="InterPro" id="IPR050228">
    <property type="entry name" value="Carboxylesterase_BioH"/>
</dbReference>
<dbReference type="AlphaFoldDB" id="F5J2E8"/>
<accession>F5J2E8</accession>
<dbReference type="PANTHER" id="PTHR43194:SF4">
    <property type="entry name" value="AB HYDROLASE-1 DOMAIN-CONTAINING PROTEIN"/>
    <property type="match status" value="1"/>
</dbReference>
<dbReference type="PANTHER" id="PTHR43194">
    <property type="entry name" value="HYDROLASE ALPHA/BETA FOLD FAMILY"/>
    <property type="match status" value="1"/>
</dbReference>
<dbReference type="SUPFAM" id="SSF53474">
    <property type="entry name" value="alpha/beta-Hydrolases"/>
    <property type="match status" value="1"/>
</dbReference>
<evidence type="ECO:0000313" key="1">
    <source>
        <dbReference type="EMBL" id="EGK00183.1"/>
    </source>
</evidence>
<dbReference type="eggNOG" id="COG1075">
    <property type="taxonomic scope" value="Bacteria"/>
</dbReference>
<reference evidence="1 2" key="1">
    <citation type="submission" date="2011-04" db="EMBL/GenBank/DDBJ databases">
        <title>The Genome Sequence of Dysgonomonas gadei ATCC BAA-286.</title>
        <authorList>
            <consortium name="The Broad Institute Genome Sequencing Platform"/>
            <person name="Earl A."/>
            <person name="Ward D."/>
            <person name="Feldgarden M."/>
            <person name="Gevers D."/>
            <person name="Pudlo N."/>
            <person name="Martens E."/>
            <person name="Allen-Vercoe E."/>
            <person name="Young S.K."/>
            <person name="Zeng Q."/>
            <person name="Gargeya S."/>
            <person name="Fitzgerald M."/>
            <person name="Haas B."/>
            <person name="Abouelleil A."/>
            <person name="Alvarado L."/>
            <person name="Arachchi H.M."/>
            <person name="Berlin A."/>
            <person name="Brown A."/>
            <person name="Chapman S.B."/>
            <person name="Chen Z."/>
            <person name="Dunbar C."/>
            <person name="Freedman E."/>
            <person name="Gearin G."/>
            <person name="Gellesch M."/>
            <person name="Goldberg J."/>
            <person name="Griggs A."/>
            <person name="Gujja S."/>
            <person name="Heiman D."/>
            <person name="Howarth C."/>
            <person name="Larson L."/>
            <person name="Lui A."/>
            <person name="MacDonald P.J.P."/>
            <person name="Mehta T."/>
            <person name="Montmayeur A."/>
            <person name="Murphy C."/>
            <person name="Neiman D."/>
            <person name="Pearson M."/>
            <person name="Priest M."/>
            <person name="Roberts A."/>
            <person name="Saif S."/>
            <person name="Shea T."/>
            <person name="Shenoy N."/>
            <person name="Sisk P."/>
            <person name="Stolte C."/>
            <person name="Sykes S."/>
            <person name="Yandava C."/>
            <person name="Wortman J."/>
            <person name="Nusbaum C."/>
            <person name="Birren B."/>
        </authorList>
    </citation>
    <scope>NUCLEOTIDE SEQUENCE [LARGE SCALE GENOMIC DNA]</scope>
    <source>
        <strain evidence="1 2">ATCC BAA-286</strain>
    </source>
</reference>
<dbReference type="CDD" id="cd12810">
    <property type="entry name" value="Esterase_713_like-3"/>
    <property type="match status" value="1"/>
</dbReference>
<comment type="caution">
    <text evidence="1">The sequence shown here is derived from an EMBL/GenBank/DDBJ whole genome shotgun (WGS) entry which is preliminary data.</text>
</comment>
<sequence length="367" mass="41157">MKQRNSVKEIVFIISILLIFSACNQNKEKDMNGLLVIKEQGSFAVGGSVIQNEGTYNGNNFDNFKPYPEGQTYHGDHAYVFYQIPDKARQLPLVFLHGAGQSSKTWETTPDGREGFQNIFLRRGFSTYLIDQPRRGKAGRSTVASTIEPIADEQMWYEIFRIGIWPDYHEGVQFPKDSQSLENFFRQMTPNTGAFDNEVISNSMSALFDRIGSGILVTHSQGGLPGWFTGIKNQHVKAIVAYEPGTYPFPKGEVPQPISGRTGILSGVEVSMEDFMKLTKIPIVMYFGDYIPDEVTNELGGENWRTRLALGRLFVEAINRHGGDATLVELPKIGVFGNTHFPMSDLNNVEIADLLSGWLKEKNLDKK</sequence>
<dbReference type="Proteomes" id="UP000004913">
    <property type="component" value="Unassembled WGS sequence"/>
</dbReference>